<reference evidence="2" key="1">
    <citation type="submission" date="2024-07" db="EMBL/GenBank/DDBJ databases">
        <title>Complete genome sequences of cellulolytic bacteria, Kitasatospora sp. CMC57 and Streptomyces sp. CMC78, isolated from Japanese agricultural soil.</title>
        <authorList>
            <person name="Hashimoto T."/>
            <person name="Ito M."/>
            <person name="Iwamoto M."/>
            <person name="Fukahori D."/>
            <person name="Shoda T."/>
            <person name="Sakoda M."/>
            <person name="Morohoshi T."/>
            <person name="Mitsuboshi M."/>
            <person name="Nishizawa T."/>
        </authorList>
    </citation>
    <scope>NUCLEOTIDE SEQUENCE</scope>
    <source>
        <strain evidence="2">CMC57</strain>
    </source>
</reference>
<feature type="region of interest" description="Disordered" evidence="1">
    <location>
        <begin position="235"/>
        <end position="258"/>
    </location>
</feature>
<name>A0AB33K4M5_9ACTN</name>
<dbReference type="SUPFAM" id="SSF89392">
    <property type="entry name" value="Prokaryotic lipoproteins and lipoprotein localization factors"/>
    <property type="match status" value="1"/>
</dbReference>
<dbReference type="EMBL" id="AP035881">
    <property type="protein sequence ID" value="BFP47437.1"/>
    <property type="molecule type" value="Genomic_DNA"/>
</dbReference>
<protein>
    <recommendedName>
        <fullName evidence="3">LppX_LprAFG lipoprotein</fullName>
    </recommendedName>
</protein>
<accession>A0AB33K4M5</accession>
<dbReference type="RefSeq" id="WP_407989794.1">
    <property type="nucleotide sequence ID" value="NZ_AP035881.2"/>
</dbReference>
<organism evidence="2">
    <name type="scientific">Kitasatospora sp. CMC57</name>
    <dbReference type="NCBI Taxonomy" id="3231513"/>
    <lineage>
        <taxon>Bacteria</taxon>
        <taxon>Bacillati</taxon>
        <taxon>Actinomycetota</taxon>
        <taxon>Actinomycetes</taxon>
        <taxon>Kitasatosporales</taxon>
        <taxon>Streptomycetaceae</taxon>
        <taxon>Kitasatospora</taxon>
    </lineage>
</organism>
<evidence type="ECO:0000256" key="1">
    <source>
        <dbReference type="SAM" id="MobiDB-lite"/>
    </source>
</evidence>
<dbReference type="InterPro" id="IPR029046">
    <property type="entry name" value="LolA/LolB/LppX"/>
</dbReference>
<evidence type="ECO:0000313" key="2">
    <source>
        <dbReference type="EMBL" id="BFP47437.1"/>
    </source>
</evidence>
<proteinExistence type="predicted"/>
<dbReference type="AlphaFoldDB" id="A0AB33K4M5"/>
<dbReference type="Gene3D" id="2.50.20.20">
    <property type="match status" value="1"/>
</dbReference>
<evidence type="ECO:0008006" key="3">
    <source>
        <dbReference type="Google" id="ProtNLM"/>
    </source>
</evidence>
<gene>
    <name evidence="2" type="ORF">KCMC57_38050</name>
</gene>
<sequence>MATENKRRSRRRTAVAAALAAAVLAVGGVTAWRLTDRQEMSRPLSTEEASRLALSRFTLYGTGPVRVSLTAEEGGGLVTEVHGVIDYRTRRAAGSYRVRGPAGTVDEGLVVWDAGGLGLAKPPADAAGPAWKQADHVPRSGWASRPFGTDPLDAGLDLLAQLGADRPDNPLLLAQSGPRWLGRDRIEGRDYDRISGPRPRGAADGGTAASPLTYWIDADGGLRRVTMRIAGLPAPTTLNLEGPQPDAELPQAPWATAG</sequence>